<organism evidence="2 3">
    <name type="scientific">Mesorhizobium retamae</name>
    <dbReference type="NCBI Taxonomy" id="2912854"/>
    <lineage>
        <taxon>Bacteria</taxon>
        <taxon>Pseudomonadati</taxon>
        <taxon>Pseudomonadota</taxon>
        <taxon>Alphaproteobacteria</taxon>
        <taxon>Hyphomicrobiales</taxon>
        <taxon>Phyllobacteriaceae</taxon>
        <taxon>Mesorhizobium</taxon>
    </lineage>
</organism>
<name>A0ABS9QI31_9HYPH</name>
<evidence type="ECO:0000313" key="3">
    <source>
        <dbReference type="Proteomes" id="UP001201701"/>
    </source>
</evidence>
<dbReference type="Proteomes" id="UP001201701">
    <property type="component" value="Unassembled WGS sequence"/>
</dbReference>
<sequence>MAKLGTTINPHDHDTEQNDFELLPNGIYKLEIIASDVKEDENDSANTAMNATISVIEPEEYANRRFFIWVDTQNRDPEKQAKGQREISKLARAMFGNKAPTVIEDSEELHLKSFIARVKKGEAGVSKASRPYKARNSIQKYFYPDDERVPLPEPAIDEVQPASKPAKDNRPAAANQNAAPRQAAAGGAKPWGSKK</sequence>
<keyword evidence="3" id="KW-1185">Reference proteome</keyword>
<feature type="compositionally biased region" description="Low complexity" evidence="1">
    <location>
        <begin position="171"/>
        <end position="188"/>
    </location>
</feature>
<protein>
    <submittedName>
        <fullName evidence="2">DUF669 domain-containing protein</fullName>
    </submittedName>
</protein>
<dbReference type="EMBL" id="JAKREW010000020">
    <property type="protein sequence ID" value="MCG7507093.1"/>
    <property type="molecule type" value="Genomic_DNA"/>
</dbReference>
<dbReference type="InterPro" id="IPR007731">
    <property type="entry name" value="DUF669"/>
</dbReference>
<feature type="region of interest" description="Disordered" evidence="1">
    <location>
        <begin position="143"/>
        <end position="195"/>
    </location>
</feature>
<reference evidence="2 3" key="1">
    <citation type="submission" date="2022-02" db="EMBL/GenBank/DDBJ databases">
        <title>Draft genome sequence of Mezorhizobium retamae strain IRAMC:0171 isolated from Retama raetam nodules.</title>
        <authorList>
            <person name="Bengaied R."/>
            <person name="Sbissi I."/>
            <person name="Huber K."/>
            <person name="Ghodbane F."/>
            <person name="Nouioui I."/>
            <person name="Tarhouni M."/>
            <person name="Gtari M."/>
        </authorList>
    </citation>
    <scope>NUCLEOTIDE SEQUENCE [LARGE SCALE GENOMIC DNA]</scope>
    <source>
        <strain evidence="2 3">IRAMC:0171</strain>
    </source>
</reference>
<comment type="caution">
    <text evidence="2">The sequence shown here is derived from an EMBL/GenBank/DDBJ whole genome shotgun (WGS) entry which is preliminary data.</text>
</comment>
<proteinExistence type="predicted"/>
<dbReference type="RefSeq" id="WP_239367911.1">
    <property type="nucleotide sequence ID" value="NZ_JAKREW010000020.1"/>
</dbReference>
<evidence type="ECO:0000256" key="1">
    <source>
        <dbReference type="SAM" id="MobiDB-lite"/>
    </source>
</evidence>
<gene>
    <name evidence="2" type="ORF">L4923_18855</name>
</gene>
<evidence type="ECO:0000313" key="2">
    <source>
        <dbReference type="EMBL" id="MCG7507093.1"/>
    </source>
</evidence>
<accession>A0ABS9QI31</accession>
<dbReference type="Pfam" id="PF05037">
    <property type="entry name" value="DUF669"/>
    <property type="match status" value="1"/>
</dbReference>